<protein>
    <submittedName>
        <fullName evidence="2">DUF6174 domain-containing protein</fullName>
    </submittedName>
</protein>
<comment type="caution">
    <text evidence="2">The sequence shown here is derived from an EMBL/GenBank/DDBJ whole genome shotgun (WGS) entry which is preliminary data.</text>
</comment>
<keyword evidence="1" id="KW-0732">Signal</keyword>
<evidence type="ECO:0000313" key="2">
    <source>
        <dbReference type="EMBL" id="MFC5849026.1"/>
    </source>
</evidence>
<evidence type="ECO:0000313" key="3">
    <source>
        <dbReference type="Proteomes" id="UP001595979"/>
    </source>
</evidence>
<name>A0ABW1DMP3_9DEIO</name>
<evidence type="ECO:0000256" key="1">
    <source>
        <dbReference type="SAM" id="SignalP"/>
    </source>
</evidence>
<sequence length="180" mass="18811">MSRPVLTAALLTSLALAGCALLGRAQAGGGGGPRPARPQAALCRADYVRPSFARLEADLASARARWAAQRARAYRYDFAQVAAPVRYPAVRVTVRPGAAPAIAVLPGEVGDPGGQAGGTVEARFAQVAQALASWRTQPCPEVRVTYDRVTGVPLTFYGGSGLANIADGYGEWRVTNFTRG</sequence>
<dbReference type="EMBL" id="JBHSOH010000013">
    <property type="protein sequence ID" value="MFC5849026.1"/>
    <property type="molecule type" value="Genomic_DNA"/>
</dbReference>
<reference evidence="3" key="1">
    <citation type="journal article" date="2019" name="Int. J. Syst. Evol. Microbiol.">
        <title>The Global Catalogue of Microorganisms (GCM) 10K type strain sequencing project: providing services to taxonomists for standard genome sequencing and annotation.</title>
        <authorList>
            <consortium name="The Broad Institute Genomics Platform"/>
            <consortium name="The Broad Institute Genome Sequencing Center for Infectious Disease"/>
            <person name="Wu L."/>
            <person name="Ma J."/>
        </authorList>
    </citation>
    <scope>NUCLEOTIDE SEQUENCE [LARGE SCALE GENOMIC DNA]</scope>
    <source>
        <strain evidence="3">CGMCC 1.15053</strain>
    </source>
</reference>
<feature type="signal peptide" evidence="1">
    <location>
        <begin position="1"/>
        <end position="27"/>
    </location>
</feature>
<dbReference type="RefSeq" id="WP_380049626.1">
    <property type="nucleotide sequence ID" value="NZ_JBHSOH010000013.1"/>
</dbReference>
<dbReference type="PROSITE" id="PS51257">
    <property type="entry name" value="PROKAR_LIPOPROTEIN"/>
    <property type="match status" value="1"/>
</dbReference>
<gene>
    <name evidence="2" type="ORF">ACFPQ6_11965</name>
</gene>
<feature type="chain" id="PRO_5045810630" evidence="1">
    <location>
        <begin position="28"/>
        <end position="180"/>
    </location>
</feature>
<dbReference type="InterPro" id="IPR046172">
    <property type="entry name" value="DUF6174"/>
</dbReference>
<proteinExistence type="predicted"/>
<dbReference type="Pfam" id="PF19671">
    <property type="entry name" value="DUF6174"/>
    <property type="match status" value="1"/>
</dbReference>
<dbReference type="Proteomes" id="UP001595979">
    <property type="component" value="Unassembled WGS sequence"/>
</dbReference>
<keyword evidence="3" id="KW-1185">Reference proteome</keyword>
<accession>A0ABW1DMP3</accession>
<organism evidence="2 3">
    <name type="scientific">Deinococcus petrolearius</name>
    <dbReference type="NCBI Taxonomy" id="1751295"/>
    <lineage>
        <taxon>Bacteria</taxon>
        <taxon>Thermotogati</taxon>
        <taxon>Deinococcota</taxon>
        <taxon>Deinococci</taxon>
        <taxon>Deinococcales</taxon>
        <taxon>Deinococcaceae</taxon>
        <taxon>Deinococcus</taxon>
    </lineage>
</organism>